<reference evidence="2" key="1">
    <citation type="submission" date="2009-09" db="EMBL/GenBank/DDBJ databases">
        <title>The complete chromosome of Sebaldella termitidis ATCC 33386.</title>
        <authorList>
            <consortium name="US DOE Joint Genome Institute (JGI-PGF)"/>
            <person name="Lucas S."/>
            <person name="Copeland A."/>
            <person name="Lapidus A."/>
            <person name="Glavina del Rio T."/>
            <person name="Dalin E."/>
            <person name="Tice H."/>
            <person name="Bruce D."/>
            <person name="Goodwin L."/>
            <person name="Pitluck S."/>
            <person name="Kyrpides N."/>
            <person name="Mavromatis K."/>
            <person name="Ivanova N."/>
            <person name="Mikhailova N."/>
            <person name="Sims D."/>
            <person name="Meincke L."/>
            <person name="Brettin T."/>
            <person name="Detter J.C."/>
            <person name="Han C."/>
            <person name="Larimer F."/>
            <person name="Land M."/>
            <person name="Hauser L."/>
            <person name="Markowitz V."/>
            <person name="Cheng J.F."/>
            <person name="Hugenholtz P."/>
            <person name="Woyke T."/>
            <person name="Wu D."/>
            <person name="Eisen J.A."/>
        </authorList>
    </citation>
    <scope>NUCLEOTIDE SEQUENCE [LARGE SCALE GENOMIC DNA]</scope>
    <source>
        <strain evidence="2">ATCC 33386 / NCTC 11300</strain>
    </source>
</reference>
<dbReference type="KEGG" id="str:Sterm_3199"/>
<evidence type="ECO:0008006" key="3">
    <source>
        <dbReference type="Google" id="ProtNLM"/>
    </source>
</evidence>
<sequence>MKKIYFLFVFLLFVSCGRKTGTEMVGDTAEFIAYIPGTRLIAAGESLNPDYIFEVGLDQKIYLLENKSNTVIDNPEEKYREILTEIREELAANRKITRCKKEKSMWIGEMGLRLTVEGAISGNKGQILACYHKGNKTLINPNYQVRTDLPLVEVRIGEKYYEIASYTAVLSYNNRTLQ</sequence>
<proteinExistence type="predicted"/>
<reference evidence="1 2" key="2">
    <citation type="journal article" date="2010" name="Stand. Genomic Sci.">
        <title>Complete genome sequence of Sebaldella termitidis type strain (NCTC 11300).</title>
        <authorList>
            <person name="Harmon-Smith M."/>
            <person name="Celia L."/>
            <person name="Chertkov O."/>
            <person name="Lapidus A."/>
            <person name="Copeland A."/>
            <person name="Glavina Del Rio T."/>
            <person name="Nolan M."/>
            <person name="Lucas S."/>
            <person name="Tice H."/>
            <person name="Cheng J.F."/>
            <person name="Han C."/>
            <person name="Detter J.C."/>
            <person name="Bruce D."/>
            <person name="Goodwin L."/>
            <person name="Pitluck S."/>
            <person name="Pati A."/>
            <person name="Liolios K."/>
            <person name="Ivanova N."/>
            <person name="Mavromatis K."/>
            <person name="Mikhailova N."/>
            <person name="Chen A."/>
            <person name="Palaniappan K."/>
            <person name="Land M."/>
            <person name="Hauser L."/>
            <person name="Chang Y.J."/>
            <person name="Jeffries C.D."/>
            <person name="Brettin T."/>
            <person name="Goker M."/>
            <person name="Beck B."/>
            <person name="Bristow J."/>
            <person name="Eisen J.A."/>
            <person name="Markowitz V."/>
            <person name="Hugenholtz P."/>
            <person name="Kyrpides N.C."/>
            <person name="Klenk H.P."/>
            <person name="Chen F."/>
        </authorList>
    </citation>
    <scope>NUCLEOTIDE SEQUENCE [LARGE SCALE GENOMIC DNA]</scope>
    <source>
        <strain evidence="2">ATCC 33386 / NCTC 11300</strain>
    </source>
</reference>
<keyword evidence="2" id="KW-1185">Reference proteome</keyword>
<dbReference type="EMBL" id="CP001739">
    <property type="protein sequence ID" value="ACZ10040.1"/>
    <property type="molecule type" value="Genomic_DNA"/>
</dbReference>
<dbReference type="Proteomes" id="UP000000845">
    <property type="component" value="Chromosome"/>
</dbReference>
<accession>D1APK6</accession>
<evidence type="ECO:0000313" key="1">
    <source>
        <dbReference type="EMBL" id="ACZ10040.1"/>
    </source>
</evidence>
<dbReference type="PROSITE" id="PS51257">
    <property type="entry name" value="PROKAR_LIPOPROTEIN"/>
    <property type="match status" value="1"/>
</dbReference>
<organism evidence="1 2">
    <name type="scientific">Sebaldella termitidis (strain ATCC 33386 / NCTC 11300)</name>
    <dbReference type="NCBI Taxonomy" id="526218"/>
    <lineage>
        <taxon>Bacteria</taxon>
        <taxon>Fusobacteriati</taxon>
        <taxon>Fusobacteriota</taxon>
        <taxon>Fusobacteriia</taxon>
        <taxon>Fusobacteriales</taxon>
        <taxon>Leptotrichiaceae</taxon>
        <taxon>Sebaldella</taxon>
    </lineage>
</organism>
<evidence type="ECO:0000313" key="2">
    <source>
        <dbReference type="Proteomes" id="UP000000845"/>
    </source>
</evidence>
<dbReference type="RefSeq" id="WP_012862622.1">
    <property type="nucleotide sequence ID" value="NC_013517.1"/>
</dbReference>
<dbReference type="HOGENOM" id="CLU_1509567_0_0_0"/>
<protein>
    <recommendedName>
        <fullName evidence="3">Lipoprotein</fullName>
    </recommendedName>
</protein>
<dbReference type="STRING" id="526218.Sterm_3199"/>
<name>D1APK6_SEBTE</name>
<gene>
    <name evidence="1" type="ordered locus">Sterm_3199</name>
</gene>
<dbReference type="AlphaFoldDB" id="D1APK6"/>